<proteinExistence type="predicted"/>
<dbReference type="InterPro" id="IPR020846">
    <property type="entry name" value="MFS_dom"/>
</dbReference>
<feature type="region of interest" description="Disordered" evidence="6">
    <location>
        <begin position="526"/>
        <end position="558"/>
    </location>
</feature>
<dbReference type="OrthoDB" id="2147446at2759"/>
<dbReference type="EMBL" id="AUWU02000003">
    <property type="protein sequence ID" value="KAH0575752.1"/>
    <property type="molecule type" value="Genomic_DNA"/>
</dbReference>
<dbReference type="PROSITE" id="PS50850">
    <property type="entry name" value="MFS"/>
    <property type="match status" value="1"/>
</dbReference>
<keyword evidence="3 7" id="KW-0812">Transmembrane</keyword>
<name>V6LSP1_9EUKA</name>
<keyword evidence="4 7" id="KW-1133">Transmembrane helix</keyword>
<protein>
    <submittedName>
        <fullName evidence="9">MDR-type permease</fullName>
    </submittedName>
    <submittedName>
        <fullName evidence="10">Multidrug MFS transporter</fullName>
    </submittedName>
</protein>
<feature type="transmembrane region" description="Helical" evidence="7">
    <location>
        <begin position="137"/>
        <end position="167"/>
    </location>
</feature>
<comment type="subcellular location">
    <subcellularLocation>
        <location evidence="1">Membrane</location>
        <topology evidence="1">Multi-pass membrane protein</topology>
    </subcellularLocation>
</comment>
<feature type="transmembrane region" description="Helical" evidence="7">
    <location>
        <begin position="104"/>
        <end position="125"/>
    </location>
</feature>
<accession>V6LSP1</accession>
<dbReference type="PANTHER" id="PTHR42718:SF9">
    <property type="entry name" value="MAJOR FACILITATOR SUPERFAMILY MULTIDRUG TRANSPORTER MFSC"/>
    <property type="match status" value="1"/>
</dbReference>
<evidence type="ECO:0000313" key="9">
    <source>
        <dbReference type="EMBL" id="EST47263.1"/>
    </source>
</evidence>
<evidence type="ECO:0000256" key="3">
    <source>
        <dbReference type="ARBA" id="ARBA00022692"/>
    </source>
</evidence>
<dbReference type="AlphaFoldDB" id="V6LSP1"/>
<dbReference type="GO" id="GO:0022857">
    <property type="term" value="F:transmembrane transporter activity"/>
    <property type="evidence" value="ECO:0007669"/>
    <property type="project" value="InterPro"/>
</dbReference>
<dbReference type="Gene3D" id="1.20.1250.20">
    <property type="entry name" value="MFS general substrate transporter like domains"/>
    <property type="match status" value="1"/>
</dbReference>
<feature type="compositionally biased region" description="Polar residues" evidence="6">
    <location>
        <begin position="549"/>
        <end position="558"/>
    </location>
</feature>
<dbReference type="VEuPathDB" id="GiardiaDB:SS50377_23392"/>
<feature type="domain" description="Major facilitator superfamily (MFS) profile" evidence="8">
    <location>
        <begin position="31"/>
        <end position="510"/>
    </location>
</feature>
<evidence type="ECO:0000256" key="5">
    <source>
        <dbReference type="ARBA" id="ARBA00023136"/>
    </source>
</evidence>
<dbReference type="Proteomes" id="UP000018208">
    <property type="component" value="Unassembled WGS sequence"/>
</dbReference>
<evidence type="ECO:0000256" key="4">
    <source>
        <dbReference type="ARBA" id="ARBA00022989"/>
    </source>
</evidence>
<keyword evidence="11" id="KW-1185">Reference proteome</keyword>
<feature type="transmembrane region" description="Helical" evidence="7">
    <location>
        <begin position="480"/>
        <end position="504"/>
    </location>
</feature>
<dbReference type="InterPro" id="IPR036259">
    <property type="entry name" value="MFS_trans_sf"/>
</dbReference>
<organism evidence="9">
    <name type="scientific">Spironucleus salmonicida</name>
    <dbReference type="NCBI Taxonomy" id="348837"/>
    <lineage>
        <taxon>Eukaryota</taxon>
        <taxon>Metamonada</taxon>
        <taxon>Diplomonadida</taxon>
        <taxon>Hexamitidae</taxon>
        <taxon>Hexamitinae</taxon>
        <taxon>Spironucleus</taxon>
    </lineage>
</organism>
<dbReference type="InterPro" id="IPR011701">
    <property type="entry name" value="MFS"/>
</dbReference>
<keyword evidence="5 7" id="KW-0472">Membrane</keyword>
<evidence type="ECO:0000256" key="1">
    <source>
        <dbReference type="ARBA" id="ARBA00004141"/>
    </source>
</evidence>
<feature type="transmembrane region" description="Helical" evidence="7">
    <location>
        <begin position="305"/>
        <end position="326"/>
    </location>
</feature>
<feature type="transmembrane region" description="Helical" evidence="7">
    <location>
        <begin position="263"/>
        <end position="284"/>
    </location>
</feature>
<reference evidence="9 10" key="1">
    <citation type="journal article" date="2014" name="PLoS Genet.">
        <title>The Genome of Spironucleus salmonicida Highlights a Fish Pathogen Adapted to Fluctuating Environments.</title>
        <authorList>
            <person name="Xu F."/>
            <person name="Jerlstrom-Hultqvist J."/>
            <person name="Einarsson E."/>
            <person name="Astvaldsson A."/>
            <person name="Svard S.G."/>
            <person name="Andersson J.O."/>
        </authorList>
    </citation>
    <scope>NUCLEOTIDE SEQUENCE</scope>
    <source>
        <strain evidence="10">ATCC 50377</strain>
    </source>
</reference>
<dbReference type="Pfam" id="PF07690">
    <property type="entry name" value="MFS_1"/>
    <property type="match status" value="1"/>
</dbReference>
<evidence type="ECO:0000313" key="10">
    <source>
        <dbReference type="EMBL" id="KAH0575752.1"/>
    </source>
</evidence>
<evidence type="ECO:0000256" key="6">
    <source>
        <dbReference type="SAM" id="MobiDB-lite"/>
    </source>
</evidence>
<dbReference type="PANTHER" id="PTHR42718">
    <property type="entry name" value="MAJOR FACILITATOR SUPERFAMILY MULTIDRUG TRANSPORTER MFSC"/>
    <property type="match status" value="1"/>
</dbReference>
<feature type="transmembrane region" description="Helical" evidence="7">
    <location>
        <begin position="392"/>
        <end position="411"/>
    </location>
</feature>
<evidence type="ECO:0000256" key="2">
    <source>
        <dbReference type="ARBA" id="ARBA00022448"/>
    </source>
</evidence>
<dbReference type="GO" id="GO:0016020">
    <property type="term" value="C:membrane"/>
    <property type="evidence" value="ECO:0007669"/>
    <property type="project" value="UniProtKB-SubCell"/>
</dbReference>
<gene>
    <name evidence="9" type="ORF">SS50377_12773</name>
    <name evidence="10" type="ORF">SS50377_23392</name>
</gene>
<sequence>MTSVDQQKALNARLEFKQQLDAIPKMKPIKLILLVGWSLAMSALDNTIVNIANPQIQIDSHFVPHGSQIPQSTLQWINDIYSVAFASFAIPASKIGDRFGVTIVHRWGVCGFVICSVFCGISRFISYEITPWEYGGFYVLIFVRFFQGIFAAFLMANSMTLCGILVSQQDIPKSMAMNSLAFAAATALGPPLGGILTDYAGWEWCFFINLFIGIISVALCWKYLPVTPKFLEAKLDWFGGVIVLVGLMIMIFGFTYIPPEKGAIPVGIISTLAGFGIIAAFVFWETVHPYAILPKQLLFNKKIMYSLFAGFFNFALIVTVSFQLPFALQSIHGYSPTVVGLVSLVNPIFQVLSAFVGNWLAKKVTSYIVKLVSSIIIASFVIMLGFIIQYSIVYIVINNCFFSFFLGVFFVSNNQFMMQIATPDIRGMIGGCIQAFRETGYAVGIAFVNLIHDLAMSHNWGTKPIPNRDDDNFQDYSKAYYSAFCTTDIAMSFVAILAMGFGILSGTNQHESKLWGYPKRLLVNEQQEQQPLIEEGNAQEQPVEENSKKNSFSETSDA</sequence>
<dbReference type="EMBL" id="KI546046">
    <property type="protein sequence ID" value="EST47263.1"/>
    <property type="molecule type" value="Genomic_DNA"/>
</dbReference>
<feature type="transmembrane region" description="Helical" evidence="7">
    <location>
        <begin position="206"/>
        <end position="224"/>
    </location>
</feature>
<feature type="transmembrane region" description="Helical" evidence="7">
    <location>
        <begin position="236"/>
        <end position="257"/>
    </location>
</feature>
<feature type="transmembrane region" description="Helical" evidence="7">
    <location>
        <begin position="367"/>
        <end position="386"/>
    </location>
</feature>
<dbReference type="SUPFAM" id="SSF103473">
    <property type="entry name" value="MFS general substrate transporter"/>
    <property type="match status" value="1"/>
</dbReference>
<feature type="transmembrane region" description="Helical" evidence="7">
    <location>
        <begin position="338"/>
        <end position="360"/>
    </location>
</feature>
<dbReference type="Gene3D" id="1.20.1720.10">
    <property type="entry name" value="Multidrug resistance protein D"/>
    <property type="match status" value="1"/>
</dbReference>
<evidence type="ECO:0000313" key="11">
    <source>
        <dbReference type="Proteomes" id="UP000018208"/>
    </source>
</evidence>
<evidence type="ECO:0000256" key="7">
    <source>
        <dbReference type="SAM" id="Phobius"/>
    </source>
</evidence>
<reference evidence="10" key="2">
    <citation type="submission" date="2020-12" db="EMBL/GenBank/DDBJ databases">
        <title>New Spironucleus salmonicida genome in near-complete chromosomes.</title>
        <authorList>
            <person name="Xu F."/>
            <person name="Kurt Z."/>
            <person name="Jimenez-Gonzalez A."/>
            <person name="Astvaldsson A."/>
            <person name="Andersson J.O."/>
            <person name="Svard S.G."/>
        </authorList>
    </citation>
    <scope>NUCLEOTIDE SEQUENCE</scope>
    <source>
        <strain evidence="10">ATCC 50377</strain>
    </source>
</reference>
<feature type="transmembrane region" description="Helical" evidence="7">
    <location>
        <begin position="179"/>
        <end position="200"/>
    </location>
</feature>
<dbReference type="CDD" id="cd17321">
    <property type="entry name" value="MFS_MMR_MDR_like"/>
    <property type="match status" value="1"/>
</dbReference>
<evidence type="ECO:0000259" key="8">
    <source>
        <dbReference type="PROSITE" id="PS50850"/>
    </source>
</evidence>
<keyword evidence="2" id="KW-0813">Transport</keyword>